<dbReference type="Pfam" id="PF00582">
    <property type="entry name" value="Usp"/>
    <property type="match status" value="2"/>
</dbReference>
<dbReference type="SUPFAM" id="SSF52402">
    <property type="entry name" value="Adenine nucleotide alpha hydrolases-like"/>
    <property type="match status" value="2"/>
</dbReference>
<keyword evidence="3" id="KW-0067">ATP-binding</keyword>
<dbReference type="AlphaFoldDB" id="A0A857LLV0"/>
<proteinExistence type="inferred from homology"/>
<dbReference type="RefSeq" id="WP_005183279.1">
    <property type="nucleotide sequence ID" value="NZ_CP045804.1"/>
</dbReference>
<evidence type="ECO:0000256" key="2">
    <source>
        <dbReference type="ARBA" id="ARBA00022741"/>
    </source>
</evidence>
<reference evidence="5" key="1">
    <citation type="journal article" date="2021" name="Nat. Microbiol.">
        <title>Cocultivation of an ultrasmall environmental parasitic bacterium with lytic ability against bacteria associated with wastewater foams.</title>
        <authorList>
            <person name="Batinovic S."/>
            <person name="Rose J.J.A."/>
            <person name="Ratcliffe J."/>
            <person name="Seviour R.J."/>
            <person name="Petrovski S."/>
        </authorList>
    </citation>
    <scope>NUCLEOTIDE SEQUENCE</scope>
    <source>
        <strain evidence="5">CON44</strain>
    </source>
</reference>
<feature type="domain" description="UspA" evidence="4">
    <location>
        <begin position="9"/>
        <end position="147"/>
    </location>
</feature>
<dbReference type="PRINTS" id="PR01438">
    <property type="entry name" value="UNVRSLSTRESS"/>
</dbReference>
<evidence type="ECO:0000313" key="5">
    <source>
        <dbReference type="EMBL" id="QHN39599.1"/>
    </source>
</evidence>
<dbReference type="PANTHER" id="PTHR46268">
    <property type="entry name" value="STRESS RESPONSE PROTEIN NHAX"/>
    <property type="match status" value="1"/>
</dbReference>
<dbReference type="Gene3D" id="3.40.50.620">
    <property type="entry name" value="HUPs"/>
    <property type="match status" value="2"/>
</dbReference>
<name>A0A857LLV0_9ACTN</name>
<dbReference type="InterPro" id="IPR014729">
    <property type="entry name" value="Rossmann-like_a/b/a_fold"/>
</dbReference>
<accession>A0A857LLV0</accession>
<evidence type="ECO:0000256" key="1">
    <source>
        <dbReference type="ARBA" id="ARBA00008791"/>
    </source>
</evidence>
<dbReference type="GO" id="GO:0005524">
    <property type="term" value="F:ATP binding"/>
    <property type="evidence" value="ECO:0007669"/>
    <property type="project" value="UniProtKB-KW"/>
</dbReference>
<organism evidence="5">
    <name type="scientific">Gordonia amarae</name>
    <dbReference type="NCBI Taxonomy" id="36821"/>
    <lineage>
        <taxon>Bacteria</taxon>
        <taxon>Bacillati</taxon>
        <taxon>Actinomycetota</taxon>
        <taxon>Actinomycetes</taxon>
        <taxon>Mycobacteriales</taxon>
        <taxon>Gordoniaceae</taxon>
        <taxon>Gordonia</taxon>
    </lineage>
</organism>
<feature type="domain" description="UspA" evidence="4">
    <location>
        <begin position="156"/>
        <end position="291"/>
    </location>
</feature>
<keyword evidence="2" id="KW-0547">Nucleotide-binding</keyword>
<dbReference type="EMBL" id="CP045810">
    <property type="protein sequence ID" value="QHN39599.1"/>
    <property type="molecule type" value="Genomic_DNA"/>
</dbReference>
<evidence type="ECO:0000259" key="4">
    <source>
        <dbReference type="Pfam" id="PF00582"/>
    </source>
</evidence>
<dbReference type="InterPro" id="IPR006015">
    <property type="entry name" value="Universal_stress_UspA"/>
</dbReference>
<evidence type="ECO:0000256" key="3">
    <source>
        <dbReference type="ARBA" id="ARBA00022840"/>
    </source>
</evidence>
<comment type="similarity">
    <text evidence="1">Belongs to the universal stress protein A family.</text>
</comment>
<sequence length="291" mass="29501">MVATNNAPIAAAIDGSDEALAAVRWAAAEAARTKTALTIVSVVEPFAAPIGQNVEGWIEAEQWVEARRELAQGAVDVALDLAAELAPDVSIDGEVIDGKPALVLRELSSRVRMIVVGRRGLGGVTGLLIGSVSADIAAHGNCPVAVIGLQAPVSGPVVVGVDGSPMSTAAIAHAFRQADARGTSVVAVHTYGGFGGDAFYGQGEEALRRLNDEAVESLGSQLAGYRQDYPDVEVASVVAAGDPAPAIVGAAEDAQLIVIGSRGRGGFRGLLLGSTGQAVLHVAPCPVLVVH</sequence>
<dbReference type="InterPro" id="IPR006016">
    <property type="entry name" value="UspA"/>
</dbReference>
<dbReference type="PANTHER" id="PTHR46268:SF27">
    <property type="entry name" value="UNIVERSAL STRESS PROTEIN RV2623"/>
    <property type="match status" value="1"/>
</dbReference>
<protein>
    <submittedName>
        <fullName evidence="5">Universal stress protein</fullName>
    </submittedName>
</protein>
<gene>
    <name evidence="5" type="ORF">GII30_10900</name>
</gene>